<accession>A0ABU5NFS7</accession>
<keyword evidence="2" id="KW-1185">Reference proteome</keyword>
<dbReference type="NCBIfam" id="TIGR01558">
    <property type="entry name" value="sm_term_P27"/>
    <property type="match status" value="1"/>
</dbReference>
<protein>
    <submittedName>
        <fullName evidence="1">Phage terminase small subunit P27 family</fullName>
    </submittedName>
</protein>
<dbReference type="InterPro" id="IPR006448">
    <property type="entry name" value="Phage_term_ssu_P27"/>
</dbReference>
<organism evidence="1 2">
    <name type="scientific">Lysinibacillus irui</name>
    <dbReference type="NCBI Taxonomy" id="2998077"/>
    <lineage>
        <taxon>Bacteria</taxon>
        <taxon>Bacillati</taxon>
        <taxon>Bacillota</taxon>
        <taxon>Bacilli</taxon>
        <taxon>Bacillales</taxon>
        <taxon>Bacillaceae</taxon>
        <taxon>Lysinibacillus</taxon>
    </lineage>
</organism>
<proteinExistence type="predicted"/>
<dbReference type="Proteomes" id="UP001289615">
    <property type="component" value="Unassembled WGS sequence"/>
</dbReference>
<sequence length="168" mass="19441">MAGPRKPIDLLVRTGRKHFTKQEIKQRIDQERRVLGPTESIKPPSYLTAAQKHEFNEISAQLVELNMFSELDLDNLARYLDSKYQYFEVVKGLKKIKPTSVIETDNGKQIVPNEHHASLVRTKNMLFKECRAASRDLGLDISSQMKLSIPKEVKRDLSEFEKRFGDRI</sequence>
<name>A0ABU5NFS7_9BACI</name>
<dbReference type="Pfam" id="PF05119">
    <property type="entry name" value="Terminase_4"/>
    <property type="match status" value="1"/>
</dbReference>
<reference evidence="1 2" key="1">
    <citation type="submission" date="2023-12" db="EMBL/GenBank/DDBJ databases">
        <title>Genome comparison identifies genes involved in endophytic behavior of Lysinibacillus irui and provides insights into its role as a plant-growth promoting bacterium.</title>
        <authorList>
            <person name="Hilario S."/>
            <person name="Matos I."/>
            <person name="Goncalves M.F.M."/>
            <person name="Pardo C.A."/>
            <person name="Santos M.J."/>
        </authorList>
    </citation>
    <scope>NUCLEOTIDE SEQUENCE [LARGE SCALE GENOMIC DNA]</scope>
    <source>
        <strain evidence="1 2">B3</strain>
    </source>
</reference>
<evidence type="ECO:0000313" key="1">
    <source>
        <dbReference type="EMBL" id="MEA0974881.1"/>
    </source>
</evidence>
<dbReference type="EMBL" id="JAXUIA010000001">
    <property type="protein sequence ID" value="MEA0974881.1"/>
    <property type="molecule type" value="Genomic_DNA"/>
</dbReference>
<evidence type="ECO:0000313" key="2">
    <source>
        <dbReference type="Proteomes" id="UP001289615"/>
    </source>
</evidence>
<gene>
    <name evidence="1" type="ORF">U6C28_01130</name>
</gene>
<dbReference type="RefSeq" id="WP_322611344.1">
    <property type="nucleotide sequence ID" value="NZ_JAXLNX010000007.1"/>
</dbReference>
<comment type="caution">
    <text evidence="1">The sequence shown here is derived from an EMBL/GenBank/DDBJ whole genome shotgun (WGS) entry which is preliminary data.</text>
</comment>